<feature type="domain" description="Serine aminopeptidase S33" evidence="1">
    <location>
        <begin position="69"/>
        <end position="169"/>
    </location>
</feature>
<evidence type="ECO:0000313" key="3">
    <source>
        <dbReference type="Proteomes" id="UP000650081"/>
    </source>
</evidence>
<evidence type="ECO:0000259" key="1">
    <source>
        <dbReference type="Pfam" id="PF12146"/>
    </source>
</evidence>
<organism evidence="2 3">
    <name type="scientific">Neolewinella lacunae</name>
    <dbReference type="NCBI Taxonomy" id="1517758"/>
    <lineage>
        <taxon>Bacteria</taxon>
        <taxon>Pseudomonadati</taxon>
        <taxon>Bacteroidota</taxon>
        <taxon>Saprospiria</taxon>
        <taxon>Saprospirales</taxon>
        <taxon>Lewinellaceae</taxon>
        <taxon>Neolewinella</taxon>
    </lineage>
</organism>
<protein>
    <submittedName>
        <fullName evidence="2">Alpha/beta fold hydrolase</fullName>
    </submittedName>
</protein>
<dbReference type="Pfam" id="PF12146">
    <property type="entry name" value="Hydrolase_4"/>
    <property type="match status" value="1"/>
</dbReference>
<dbReference type="PANTHER" id="PTHR43358:SF4">
    <property type="entry name" value="ALPHA_BETA HYDROLASE FOLD-1 DOMAIN-CONTAINING PROTEIN"/>
    <property type="match status" value="1"/>
</dbReference>
<evidence type="ECO:0000313" key="2">
    <source>
        <dbReference type="EMBL" id="MBC6994555.1"/>
    </source>
</evidence>
<dbReference type="SUPFAM" id="SSF53474">
    <property type="entry name" value="alpha/beta-Hydrolases"/>
    <property type="match status" value="1"/>
</dbReference>
<dbReference type="EMBL" id="JACSIT010000100">
    <property type="protein sequence ID" value="MBC6994555.1"/>
    <property type="molecule type" value="Genomic_DNA"/>
</dbReference>
<dbReference type="Proteomes" id="UP000650081">
    <property type="component" value="Unassembled WGS sequence"/>
</dbReference>
<dbReference type="InterPro" id="IPR029058">
    <property type="entry name" value="AB_hydrolase_fold"/>
</dbReference>
<keyword evidence="3" id="KW-1185">Reference proteome</keyword>
<keyword evidence="2" id="KW-0378">Hydrolase</keyword>
<comment type="caution">
    <text evidence="2">The sequence shown here is derived from an EMBL/GenBank/DDBJ whole genome shotgun (WGS) entry which is preliminary data.</text>
</comment>
<dbReference type="AlphaFoldDB" id="A0A923T7I8"/>
<sequence length="296" mass="32316">MVLLILFLLGLAAGFYLATYVAPYAIIQPPRKVRQETPATYGLAYEPTRLTTADGTALDAFYIPATVPARSNLIMLHGVGSCKEVYLGTVAELTALGYNVLLWDQRAHGKSGGQYLSYGYREKEDVSLAIDWLEAKSPGLPTGIYGNSMGGAVALQSLAHDGRLRFGLIESTFQDLQTVTHAYGRRMSGLPLPRWLTNYVLDQAGKIADFPPRSIQPLLSARAITQPVLLIHGDTDRNIGIENAHALFAALASADKELYTVQNGDHADLWDKGGEPYRDAWFGFLKRMVATNGIAE</sequence>
<accession>A0A923T7I8</accession>
<dbReference type="GO" id="GO:0016787">
    <property type="term" value="F:hydrolase activity"/>
    <property type="evidence" value="ECO:0007669"/>
    <property type="project" value="UniProtKB-KW"/>
</dbReference>
<dbReference type="Gene3D" id="3.40.50.1820">
    <property type="entry name" value="alpha/beta hydrolase"/>
    <property type="match status" value="1"/>
</dbReference>
<gene>
    <name evidence="2" type="ORF">H9S92_10290</name>
</gene>
<dbReference type="InterPro" id="IPR052920">
    <property type="entry name" value="DNA-binding_regulatory"/>
</dbReference>
<dbReference type="RefSeq" id="WP_187466626.1">
    <property type="nucleotide sequence ID" value="NZ_JAUFQK010000032.1"/>
</dbReference>
<dbReference type="PANTHER" id="PTHR43358">
    <property type="entry name" value="ALPHA/BETA-HYDROLASE"/>
    <property type="match status" value="1"/>
</dbReference>
<name>A0A923T7I8_9BACT</name>
<dbReference type="InterPro" id="IPR022742">
    <property type="entry name" value="Hydrolase_4"/>
</dbReference>
<proteinExistence type="predicted"/>
<reference evidence="2" key="1">
    <citation type="submission" date="2020-08" db="EMBL/GenBank/DDBJ databases">
        <title>Lewinella bacteria from marine environments.</title>
        <authorList>
            <person name="Zhong Y."/>
        </authorList>
    </citation>
    <scope>NUCLEOTIDE SEQUENCE</scope>
    <source>
        <strain evidence="2">KCTC 42187</strain>
    </source>
</reference>